<organism evidence="1 2">
    <name type="scientific">Crepidotus variabilis</name>
    <dbReference type="NCBI Taxonomy" id="179855"/>
    <lineage>
        <taxon>Eukaryota</taxon>
        <taxon>Fungi</taxon>
        <taxon>Dikarya</taxon>
        <taxon>Basidiomycota</taxon>
        <taxon>Agaricomycotina</taxon>
        <taxon>Agaricomycetes</taxon>
        <taxon>Agaricomycetidae</taxon>
        <taxon>Agaricales</taxon>
        <taxon>Agaricineae</taxon>
        <taxon>Crepidotaceae</taxon>
        <taxon>Crepidotus</taxon>
    </lineage>
</organism>
<accession>A0A9P6JKF8</accession>
<proteinExistence type="predicted"/>
<dbReference type="AlphaFoldDB" id="A0A9P6JKF8"/>
<evidence type="ECO:0000313" key="2">
    <source>
        <dbReference type="Proteomes" id="UP000807306"/>
    </source>
</evidence>
<dbReference type="InterPro" id="IPR029058">
    <property type="entry name" value="AB_hydrolase_fold"/>
</dbReference>
<gene>
    <name evidence="1" type="ORF">CPB83DRAFT_886742</name>
</gene>
<evidence type="ECO:0008006" key="3">
    <source>
        <dbReference type="Google" id="ProtNLM"/>
    </source>
</evidence>
<protein>
    <recommendedName>
        <fullName evidence="3">AB hydrolase-1 domain-containing protein</fullName>
    </recommendedName>
</protein>
<dbReference type="EMBL" id="MU157911">
    <property type="protein sequence ID" value="KAF9523744.1"/>
    <property type="molecule type" value="Genomic_DNA"/>
</dbReference>
<dbReference type="OrthoDB" id="5311491at2759"/>
<sequence length="401" mass="45713">MVSQNVAVLPSGLELAYTDSGAVSGSSNYTTLILVHGCGFNARTFETLHDHAATFNLRTIAFQRRDYPGSTPFTDDEITEIQQGSEEYLSKTQNMMIDFIRYVVEKLSIPAIWKLSGQEAGKLDGGIALLGWSLGSYFPLALFSNPERVTPESRKILGKYLRSLIIYDSPYVALGFPLPSIKPSAGEEESVSPSDFPAAVSSYFDQPDNWAGDLDQLDQRSKTEKNIWSDWTEEQRNKYVTMSTLLRCEFPTFAGPIQAHFLKNTQKALYDETLAQEYLPDLSIGVLSVGRTLWYCRWMMWHLVQTNREKLDEGKKIRELKTAHLQQYSHLAHMEDPVLFLVQRYKMQSCCVLGFWSFFVPFKEPRILTLSERNVKSKWLSWLSSAGRVGKFPDRRSVIQH</sequence>
<reference evidence="1" key="1">
    <citation type="submission" date="2020-11" db="EMBL/GenBank/DDBJ databases">
        <authorList>
            <consortium name="DOE Joint Genome Institute"/>
            <person name="Ahrendt S."/>
            <person name="Riley R."/>
            <person name="Andreopoulos W."/>
            <person name="Labutti K."/>
            <person name="Pangilinan J."/>
            <person name="Ruiz-Duenas F.J."/>
            <person name="Barrasa J.M."/>
            <person name="Sanchez-Garcia M."/>
            <person name="Camarero S."/>
            <person name="Miyauchi S."/>
            <person name="Serrano A."/>
            <person name="Linde D."/>
            <person name="Babiker R."/>
            <person name="Drula E."/>
            <person name="Ayuso-Fernandez I."/>
            <person name="Pacheco R."/>
            <person name="Padilla G."/>
            <person name="Ferreira P."/>
            <person name="Barriuso J."/>
            <person name="Kellner H."/>
            <person name="Castanera R."/>
            <person name="Alfaro M."/>
            <person name="Ramirez L."/>
            <person name="Pisabarro A.G."/>
            <person name="Kuo A."/>
            <person name="Tritt A."/>
            <person name="Lipzen A."/>
            <person name="He G."/>
            <person name="Yan M."/>
            <person name="Ng V."/>
            <person name="Cullen D."/>
            <person name="Martin F."/>
            <person name="Rosso M.-N."/>
            <person name="Henrissat B."/>
            <person name="Hibbett D."/>
            <person name="Martinez A.T."/>
            <person name="Grigoriev I.V."/>
        </authorList>
    </citation>
    <scope>NUCLEOTIDE SEQUENCE</scope>
    <source>
        <strain evidence="1">CBS 506.95</strain>
    </source>
</reference>
<keyword evidence="2" id="KW-1185">Reference proteome</keyword>
<dbReference type="Gene3D" id="3.40.50.1820">
    <property type="entry name" value="alpha/beta hydrolase"/>
    <property type="match status" value="1"/>
</dbReference>
<evidence type="ECO:0000313" key="1">
    <source>
        <dbReference type="EMBL" id="KAF9523744.1"/>
    </source>
</evidence>
<dbReference type="SUPFAM" id="SSF53474">
    <property type="entry name" value="alpha/beta-Hydrolases"/>
    <property type="match status" value="1"/>
</dbReference>
<name>A0A9P6JKF8_9AGAR</name>
<comment type="caution">
    <text evidence="1">The sequence shown here is derived from an EMBL/GenBank/DDBJ whole genome shotgun (WGS) entry which is preliminary data.</text>
</comment>
<dbReference type="Proteomes" id="UP000807306">
    <property type="component" value="Unassembled WGS sequence"/>
</dbReference>